<keyword evidence="8" id="KW-0408">Iron</keyword>
<evidence type="ECO:0000256" key="10">
    <source>
        <dbReference type="SAM" id="Phobius"/>
    </source>
</evidence>
<dbReference type="GO" id="GO:0020037">
    <property type="term" value="F:heme binding"/>
    <property type="evidence" value="ECO:0007669"/>
    <property type="project" value="InterPro"/>
</dbReference>
<keyword evidence="9" id="KW-0503">Monooxygenase</keyword>
<evidence type="ECO:0000313" key="11">
    <source>
        <dbReference type="EMBL" id="KAK1387132.1"/>
    </source>
</evidence>
<comment type="subcellular location">
    <subcellularLocation>
        <location evidence="1">Microsome membrane</location>
        <topology evidence="1">Single-pass membrane protein</topology>
    </subcellularLocation>
</comment>
<dbReference type="GO" id="GO:0004497">
    <property type="term" value="F:monooxygenase activity"/>
    <property type="evidence" value="ECO:0007669"/>
    <property type="project" value="UniProtKB-KW"/>
</dbReference>
<evidence type="ECO:0000256" key="3">
    <source>
        <dbReference type="ARBA" id="ARBA00022617"/>
    </source>
</evidence>
<dbReference type="InterPro" id="IPR036396">
    <property type="entry name" value="Cyt_P450_sf"/>
</dbReference>
<comment type="caution">
    <text evidence="11">The sequence shown here is derived from an EMBL/GenBank/DDBJ whole genome shotgun (WGS) entry which is preliminary data.</text>
</comment>
<dbReference type="GO" id="GO:0005506">
    <property type="term" value="F:iron ion binding"/>
    <property type="evidence" value="ECO:0007669"/>
    <property type="project" value="InterPro"/>
</dbReference>
<protein>
    <submittedName>
        <fullName evidence="11">Costunolide synthase</fullName>
    </submittedName>
</protein>
<evidence type="ECO:0000256" key="1">
    <source>
        <dbReference type="ARBA" id="ARBA00004111"/>
    </source>
</evidence>
<dbReference type="InterPro" id="IPR001128">
    <property type="entry name" value="Cyt_P450"/>
</dbReference>
<sequence>MEFQYTTLLVSLFTIIFIFLFKKLKTSKSKNLPPGPWKLPIIGNLHQVIGPLPHRGFKELAKKHGPIMHLQLGEISLMVVSSSKVAAQALKTNDICLADKPQQLLTDIILENCRDFVFARYGDYWRQMRKICTLELLSVNKVKSFRSIREDESWHLVDTVQKSLGSPINMSEKFAEVSYNITCRASIGRKGDKEVIEMVEDIAYWAAGFFINDLFPSIKFLSVLNGMKPALKKIRRKIDHIFKEIIIEHKEKLASREKGVAVDAQDEDLVDVLLRVNETQRLQFPINDNDVQAITLDMLTAGTDTSSTVLEWAIFLASSTVVEFALFNIA</sequence>
<dbReference type="GO" id="GO:0016705">
    <property type="term" value="F:oxidoreductase activity, acting on paired donors, with incorporation or reduction of molecular oxygen"/>
    <property type="evidence" value="ECO:0007669"/>
    <property type="project" value="InterPro"/>
</dbReference>
<keyword evidence="4" id="KW-0479">Metal-binding</keyword>
<dbReference type="EMBL" id="JAUIZM010000004">
    <property type="protein sequence ID" value="KAK1387132.1"/>
    <property type="molecule type" value="Genomic_DNA"/>
</dbReference>
<keyword evidence="5" id="KW-0256">Endoplasmic reticulum</keyword>
<evidence type="ECO:0000256" key="9">
    <source>
        <dbReference type="ARBA" id="ARBA00023033"/>
    </source>
</evidence>
<dbReference type="GO" id="GO:0009805">
    <property type="term" value="P:coumarin biosynthetic process"/>
    <property type="evidence" value="ECO:0007669"/>
    <property type="project" value="UniProtKB-ARBA"/>
</dbReference>
<proteinExistence type="inferred from homology"/>
<dbReference type="Gene3D" id="1.10.630.10">
    <property type="entry name" value="Cytochrome P450"/>
    <property type="match status" value="1"/>
</dbReference>
<evidence type="ECO:0000256" key="4">
    <source>
        <dbReference type="ARBA" id="ARBA00022723"/>
    </source>
</evidence>
<keyword evidence="7" id="KW-0560">Oxidoreductase</keyword>
<dbReference type="AlphaFoldDB" id="A0AAD8IMM1"/>
<gene>
    <name evidence="11" type="ORF">POM88_015310</name>
</gene>
<dbReference type="Pfam" id="PF00067">
    <property type="entry name" value="p450"/>
    <property type="match status" value="1"/>
</dbReference>
<keyword evidence="6" id="KW-0492">Microsome</keyword>
<accession>A0AAD8IMM1</accession>
<dbReference type="SUPFAM" id="SSF48264">
    <property type="entry name" value="Cytochrome P450"/>
    <property type="match status" value="1"/>
</dbReference>
<keyword evidence="10" id="KW-1133">Transmembrane helix</keyword>
<evidence type="ECO:0000256" key="7">
    <source>
        <dbReference type="ARBA" id="ARBA00023002"/>
    </source>
</evidence>
<dbReference type="InterPro" id="IPR002401">
    <property type="entry name" value="Cyt_P450_E_grp-I"/>
</dbReference>
<evidence type="ECO:0000313" key="12">
    <source>
        <dbReference type="Proteomes" id="UP001237642"/>
    </source>
</evidence>
<comment type="similarity">
    <text evidence="2">Belongs to the cytochrome P450 family.</text>
</comment>
<evidence type="ECO:0000256" key="8">
    <source>
        <dbReference type="ARBA" id="ARBA00023004"/>
    </source>
</evidence>
<dbReference type="Proteomes" id="UP001237642">
    <property type="component" value="Unassembled WGS sequence"/>
</dbReference>
<reference evidence="11" key="2">
    <citation type="submission" date="2023-05" db="EMBL/GenBank/DDBJ databases">
        <authorList>
            <person name="Schelkunov M.I."/>
        </authorList>
    </citation>
    <scope>NUCLEOTIDE SEQUENCE</scope>
    <source>
        <strain evidence="11">Hsosn_3</strain>
        <tissue evidence="11">Leaf</tissue>
    </source>
</reference>
<evidence type="ECO:0000256" key="2">
    <source>
        <dbReference type="ARBA" id="ARBA00010617"/>
    </source>
</evidence>
<evidence type="ECO:0000256" key="5">
    <source>
        <dbReference type="ARBA" id="ARBA00022824"/>
    </source>
</evidence>
<keyword evidence="10" id="KW-0472">Membrane</keyword>
<feature type="transmembrane region" description="Helical" evidence="10">
    <location>
        <begin position="6"/>
        <end position="21"/>
    </location>
</feature>
<keyword evidence="3" id="KW-0349">Heme</keyword>
<keyword evidence="12" id="KW-1185">Reference proteome</keyword>
<reference evidence="11" key="1">
    <citation type="submission" date="2023-02" db="EMBL/GenBank/DDBJ databases">
        <title>Genome of toxic invasive species Heracleum sosnowskyi carries increased number of genes despite the absence of recent whole-genome duplications.</title>
        <authorList>
            <person name="Schelkunov M."/>
            <person name="Shtratnikova V."/>
            <person name="Makarenko M."/>
            <person name="Klepikova A."/>
            <person name="Omelchenko D."/>
            <person name="Novikova G."/>
            <person name="Obukhova E."/>
            <person name="Bogdanov V."/>
            <person name="Penin A."/>
            <person name="Logacheva M."/>
        </authorList>
    </citation>
    <scope>NUCLEOTIDE SEQUENCE</scope>
    <source>
        <strain evidence="11">Hsosn_3</strain>
        <tissue evidence="11">Leaf</tissue>
    </source>
</reference>
<dbReference type="PANTHER" id="PTHR47955">
    <property type="entry name" value="CYTOCHROME P450 FAMILY 71 PROTEIN"/>
    <property type="match status" value="1"/>
</dbReference>
<keyword evidence="10" id="KW-0812">Transmembrane</keyword>
<organism evidence="11 12">
    <name type="scientific">Heracleum sosnowskyi</name>
    <dbReference type="NCBI Taxonomy" id="360622"/>
    <lineage>
        <taxon>Eukaryota</taxon>
        <taxon>Viridiplantae</taxon>
        <taxon>Streptophyta</taxon>
        <taxon>Embryophyta</taxon>
        <taxon>Tracheophyta</taxon>
        <taxon>Spermatophyta</taxon>
        <taxon>Magnoliopsida</taxon>
        <taxon>eudicotyledons</taxon>
        <taxon>Gunneridae</taxon>
        <taxon>Pentapetalae</taxon>
        <taxon>asterids</taxon>
        <taxon>campanulids</taxon>
        <taxon>Apiales</taxon>
        <taxon>Apiaceae</taxon>
        <taxon>Apioideae</taxon>
        <taxon>apioid superclade</taxon>
        <taxon>Tordylieae</taxon>
        <taxon>Tordyliinae</taxon>
        <taxon>Heracleum</taxon>
    </lineage>
</organism>
<dbReference type="PRINTS" id="PR00463">
    <property type="entry name" value="EP450I"/>
</dbReference>
<name>A0AAD8IMM1_9APIA</name>
<evidence type="ECO:0000256" key="6">
    <source>
        <dbReference type="ARBA" id="ARBA00022848"/>
    </source>
</evidence>
<dbReference type="PANTHER" id="PTHR47955:SF8">
    <property type="entry name" value="CYTOCHROME P450 71D11-LIKE"/>
    <property type="match status" value="1"/>
</dbReference>